<reference evidence="2" key="1">
    <citation type="journal article" date="2019" name="Int. J. Syst. Evol. Microbiol.">
        <title>The Global Catalogue of Microorganisms (GCM) 10K type strain sequencing project: providing services to taxonomists for standard genome sequencing and annotation.</title>
        <authorList>
            <consortium name="The Broad Institute Genomics Platform"/>
            <consortium name="The Broad Institute Genome Sequencing Center for Infectious Disease"/>
            <person name="Wu L."/>
            <person name="Ma J."/>
        </authorList>
    </citation>
    <scope>NUCLEOTIDE SEQUENCE [LARGE SCALE GENOMIC DNA]</scope>
    <source>
        <strain evidence="2">CGMCC 1.15353</strain>
    </source>
</reference>
<sequence>MFERKYSYEEYFLFYGALKVRKGLYIPSYISNIKPFLQNISDFLIGENEGKPLFNGII</sequence>
<evidence type="ECO:0000313" key="2">
    <source>
        <dbReference type="Proteomes" id="UP000642571"/>
    </source>
</evidence>
<proteinExistence type="predicted"/>
<accession>A0ABQ1Q8J1</accession>
<comment type="caution">
    <text evidence="1">The sequence shown here is derived from an EMBL/GenBank/DDBJ whole genome shotgun (WGS) entry which is preliminary data.</text>
</comment>
<evidence type="ECO:0000313" key="1">
    <source>
        <dbReference type="EMBL" id="GGD16660.1"/>
    </source>
</evidence>
<gene>
    <name evidence="1" type="ORF">GCM10011389_25530</name>
</gene>
<protein>
    <submittedName>
        <fullName evidence="1">Uncharacterized protein</fullName>
    </submittedName>
</protein>
<keyword evidence="2" id="KW-1185">Reference proteome</keyword>
<name>A0ABQ1Q8J1_9BACI</name>
<organism evidence="1 2">
    <name type="scientific">Pontibacillus salipaludis</name>
    <dbReference type="NCBI Taxonomy" id="1697394"/>
    <lineage>
        <taxon>Bacteria</taxon>
        <taxon>Bacillati</taxon>
        <taxon>Bacillota</taxon>
        <taxon>Bacilli</taxon>
        <taxon>Bacillales</taxon>
        <taxon>Bacillaceae</taxon>
        <taxon>Pontibacillus</taxon>
    </lineage>
</organism>
<dbReference type="EMBL" id="BMIN01000011">
    <property type="protein sequence ID" value="GGD16660.1"/>
    <property type="molecule type" value="Genomic_DNA"/>
</dbReference>
<dbReference type="Proteomes" id="UP000642571">
    <property type="component" value="Unassembled WGS sequence"/>
</dbReference>